<proteinExistence type="predicted"/>
<evidence type="ECO:0000256" key="1">
    <source>
        <dbReference type="ARBA" id="ARBA00022803"/>
    </source>
</evidence>
<reference evidence="5" key="1">
    <citation type="submission" date="2022-11" db="UniProtKB">
        <authorList>
            <consortium name="WormBaseParasite"/>
        </authorList>
    </citation>
    <scope>IDENTIFICATION</scope>
</reference>
<keyword evidence="4" id="KW-1185">Reference proteome</keyword>
<dbReference type="InterPro" id="IPR051966">
    <property type="entry name" value="RPAP3"/>
</dbReference>
<dbReference type="PANTHER" id="PTHR46423:SF1">
    <property type="entry name" value="RNA POLYMERASE II-ASSOCIATED PROTEIN 3"/>
    <property type="match status" value="1"/>
</dbReference>
<feature type="repeat" description="TPR" evidence="2">
    <location>
        <begin position="155"/>
        <end position="188"/>
    </location>
</feature>
<dbReference type="WBParaSite" id="jg11361">
    <property type="protein sequence ID" value="jg11361"/>
    <property type="gene ID" value="jg11361"/>
</dbReference>
<keyword evidence="3" id="KW-0175">Coiled coil</keyword>
<dbReference type="PROSITE" id="PS50005">
    <property type="entry name" value="TPR"/>
    <property type="match status" value="1"/>
</dbReference>
<evidence type="ECO:0000313" key="4">
    <source>
        <dbReference type="Proteomes" id="UP000887574"/>
    </source>
</evidence>
<dbReference type="Gene3D" id="1.25.40.10">
    <property type="entry name" value="Tetratricopeptide repeat domain"/>
    <property type="match status" value="2"/>
</dbReference>
<name>A0A915CRH7_9BILA</name>
<dbReference type="PANTHER" id="PTHR46423">
    <property type="entry name" value="RNA POLYMERASE II-ASSOCIATED PROTEIN 3"/>
    <property type="match status" value="1"/>
</dbReference>
<dbReference type="SUPFAM" id="SSF48452">
    <property type="entry name" value="TPR-like"/>
    <property type="match status" value="2"/>
</dbReference>
<keyword evidence="1 2" id="KW-0802">TPR repeat</keyword>
<feature type="coiled-coil region" evidence="3">
    <location>
        <begin position="214"/>
        <end position="248"/>
    </location>
</feature>
<evidence type="ECO:0000256" key="2">
    <source>
        <dbReference type="PROSITE-ProRule" id="PRU00339"/>
    </source>
</evidence>
<dbReference type="AlphaFoldDB" id="A0A915CRH7"/>
<dbReference type="InterPro" id="IPR011990">
    <property type="entry name" value="TPR-like_helical_dom_sf"/>
</dbReference>
<protein>
    <submittedName>
        <fullName evidence="5">Uncharacterized protein</fullName>
    </submittedName>
</protein>
<dbReference type="Proteomes" id="UP000887574">
    <property type="component" value="Unplaced"/>
</dbReference>
<evidence type="ECO:0000313" key="5">
    <source>
        <dbReference type="WBParaSite" id="jg11361"/>
    </source>
</evidence>
<evidence type="ECO:0000256" key="3">
    <source>
        <dbReference type="SAM" id="Coils"/>
    </source>
</evidence>
<sequence length="510" mass="58354">MSASGSGMACATNASCLIRLPEEDCTEKQFPDYCLPPVNIYRIDVATCIHSSDIISAAHTKSCFQKRLEYQLSDLFATYPNMTNVKEAEELKAMGNKHFGDGNFEQAAKCYTRSLAKEFALATLTNRSLTNLKLGNNLQAYIDANEATKFNTKYVKALFRRALALMELGSEARALQDLRHCLKLEPQNPKLREQLSIWLRKLSRKLCSPSSDQLNRFEGTLKEQLKILDDLEMKQNKRKEQIAKAEAMNIKVGEFFNQKNYELALEFSKRASKLDMSNPLTHLHTSTLHLILQSNYEQAYFEANEALNLKTLDNTNKEMAEMISRLCLSAMGIVPYHPSKWAHHINCSEFTIGNLPCETNLPVELPIPLTAKDEMQRCIHPAVEFEFFEHFLNNNVSGPLGTFRCLHVTWDNDFYNRICKVDMDRFYSTELFFDNCDFRGLSINQFTHLFNEVFVSRKKLEFGDLLLPAGISPSDLFKFKAMREAFLLGFYLGRSALNDPNYGVRFDEIS</sequence>
<accession>A0A915CRH7</accession>
<dbReference type="GO" id="GO:0101031">
    <property type="term" value="C:protein folding chaperone complex"/>
    <property type="evidence" value="ECO:0007669"/>
    <property type="project" value="TreeGrafter"/>
</dbReference>
<dbReference type="SMART" id="SM00028">
    <property type="entry name" value="TPR"/>
    <property type="match status" value="3"/>
</dbReference>
<dbReference type="InterPro" id="IPR019734">
    <property type="entry name" value="TPR_rpt"/>
</dbReference>
<organism evidence="4 5">
    <name type="scientific">Ditylenchus dipsaci</name>
    <dbReference type="NCBI Taxonomy" id="166011"/>
    <lineage>
        <taxon>Eukaryota</taxon>
        <taxon>Metazoa</taxon>
        <taxon>Ecdysozoa</taxon>
        <taxon>Nematoda</taxon>
        <taxon>Chromadorea</taxon>
        <taxon>Rhabditida</taxon>
        <taxon>Tylenchina</taxon>
        <taxon>Tylenchomorpha</taxon>
        <taxon>Sphaerularioidea</taxon>
        <taxon>Anguinidae</taxon>
        <taxon>Anguininae</taxon>
        <taxon>Ditylenchus</taxon>
    </lineage>
</organism>